<accession>A0A0L8N4D1</accession>
<feature type="domain" description="Transposase IS204/IS1001/IS1096/IS1165 zinc-finger" evidence="2">
    <location>
        <begin position="38"/>
        <end position="76"/>
    </location>
</feature>
<evidence type="ECO:0000259" key="1">
    <source>
        <dbReference type="Pfam" id="PF01610"/>
    </source>
</evidence>
<dbReference type="AlphaFoldDB" id="A0A0L8N4D1"/>
<evidence type="ECO:0000259" key="2">
    <source>
        <dbReference type="Pfam" id="PF14690"/>
    </source>
</evidence>
<dbReference type="InterPro" id="IPR002560">
    <property type="entry name" value="Transposase_DDE"/>
</dbReference>
<name>A0A0L8N4D1_STRVG</name>
<gene>
    <name evidence="3" type="ORF">ADK75_03770</name>
</gene>
<dbReference type="NCBIfam" id="NF033550">
    <property type="entry name" value="transpos_ISL3"/>
    <property type="match status" value="1"/>
</dbReference>
<evidence type="ECO:0008006" key="5">
    <source>
        <dbReference type="Google" id="ProtNLM"/>
    </source>
</evidence>
<dbReference type="InterPro" id="IPR029261">
    <property type="entry name" value="Transposase_Znf"/>
</dbReference>
<dbReference type="Pfam" id="PF01610">
    <property type="entry name" value="DDE_Tnp_ISL3"/>
    <property type="match status" value="2"/>
</dbReference>
<reference evidence="4" key="1">
    <citation type="submission" date="2015-07" db="EMBL/GenBank/DDBJ databases">
        <authorList>
            <consortium name="Consortium for Microbial Forensics and Genomics (microFORGE)"/>
            <person name="Knight B.M."/>
            <person name="Roberts D.P."/>
            <person name="Lin D."/>
            <person name="Hari K."/>
            <person name="Fletcher J."/>
            <person name="Melcher U."/>
            <person name="Blagden T."/>
            <person name="Winegar R.A."/>
        </authorList>
    </citation>
    <scope>NUCLEOTIDE SEQUENCE [LARGE SCALE GENOMIC DNA]</scope>
    <source>
        <strain evidence="4">NRRL B-1447</strain>
    </source>
</reference>
<dbReference type="PANTHER" id="PTHR33498">
    <property type="entry name" value="TRANSPOSASE FOR INSERTION SEQUENCE ELEMENT IS1557"/>
    <property type="match status" value="1"/>
</dbReference>
<evidence type="ECO:0000313" key="3">
    <source>
        <dbReference type="EMBL" id="KOG57524.1"/>
    </source>
</evidence>
<feature type="domain" description="Transposase IS204/IS1001/IS1096/IS1165 DDE" evidence="1">
    <location>
        <begin position="380"/>
        <end position="523"/>
    </location>
</feature>
<dbReference type="Proteomes" id="UP000037084">
    <property type="component" value="Unassembled WGS sequence"/>
</dbReference>
<evidence type="ECO:0000313" key="4">
    <source>
        <dbReference type="Proteomes" id="UP000037084"/>
    </source>
</evidence>
<proteinExistence type="predicted"/>
<dbReference type="PANTHER" id="PTHR33498:SF1">
    <property type="entry name" value="TRANSPOSASE FOR INSERTION SEQUENCE ELEMENT IS1557"/>
    <property type="match status" value="1"/>
</dbReference>
<dbReference type="RefSeq" id="WP_063785423.1">
    <property type="nucleotide sequence ID" value="NZ_LGUV01000005.1"/>
</dbReference>
<sequence length="529" mass="58228">MLATALFHLDSVAVEEITVDQEAVAVTARAVSREAPSPGCGGLSTCIHGRYRRRLADMAMAGRKVVIDLVVRRFLCGTPGCGRRTFVEQVEGLTERFVRRTPILRRTLERLALALAGRPAARLATHLAIPTSANSLLRLLGKLPDRRLGTAPRVLGVDDFAFKKGHVYGTILMDVETGDRVDVLPDRTADMLTAWLRDHPGVEIVCRDRASAYAEAVRTACPDATQVADRFHLWRNLCEAVDKCIGQHRTCLAEPTGDANACKPVVSAGTAADDVPESMEGLRAIKRRGRHAAVHGLYGKGVPIEVIAKTLGLDRKTVRRYAHATTPDDASRGTGSRRYGHIHAYSPYLYRRWNEGCTDAARLHAEIVELGYGGSKRTVRRHLQEIRAGGKPAPDKPKELTVRKATWLMTAHPDKIEESNALKLKQLLARCPELDGVPDCVRAFARMMTERRGTELDAWLTRAEDTGLKPLCSLAHGLRQDFDAVTAGLTLEWSSGKVEGNVNRVKRINRGGYGRAGFDLLRRQILLAD</sequence>
<dbReference type="EMBL" id="LGUV01000005">
    <property type="protein sequence ID" value="KOG57524.1"/>
    <property type="molecule type" value="Genomic_DNA"/>
</dbReference>
<feature type="domain" description="Transposase IS204/IS1001/IS1096/IS1165 DDE" evidence="1">
    <location>
        <begin position="155"/>
        <end position="250"/>
    </location>
</feature>
<organism evidence="3 4">
    <name type="scientific">Streptomyces virginiae</name>
    <name type="common">Streptomyces cinnamonensis</name>
    <dbReference type="NCBI Taxonomy" id="1961"/>
    <lineage>
        <taxon>Bacteria</taxon>
        <taxon>Bacillati</taxon>
        <taxon>Actinomycetota</taxon>
        <taxon>Actinomycetes</taxon>
        <taxon>Kitasatosporales</taxon>
        <taxon>Streptomycetaceae</taxon>
        <taxon>Streptomyces</taxon>
    </lineage>
</organism>
<dbReference type="Pfam" id="PF14690">
    <property type="entry name" value="Zn_ribbon_ISL3"/>
    <property type="match status" value="1"/>
</dbReference>
<protein>
    <recommendedName>
        <fullName evidence="5">Transposase</fullName>
    </recommendedName>
</protein>
<dbReference type="OrthoDB" id="3238779at2"/>
<dbReference type="PATRIC" id="fig|1961.12.peg.796"/>
<comment type="caution">
    <text evidence="3">The sequence shown here is derived from an EMBL/GenBank/DDBJ whole genome shotgun (WGS) entry which is preliminary data.</text>
</comment>
<dbReference type="InterPro" id="IPR047951">
    <property type="entry name" value="Transpos_ISL3"/>
</dbReference>